<proteinExistence type="evidence at transcript level"/>
<feature type="region of interest" description="Disordered" evidence="1">
    <location>
        <begin position="138"/>
        <end position="166"/>
    </location>
</feature>
<organism evidence="3">
    <name type="scientific">Zea mays</name>
    <name type="common">Maize</name>
    <dbReference type="NCBI Taxonomy" id="4577"/>
    <lineage>
        <taxon>Eukaryota</taxon>
        <taxon>Viridiplantae</taxon>
        <taxon>Streptophyta</taxon>
        <taxon>Embryophyta</taxon>
        <taxon>Tracheophyta</taxon>
        <taxon>Spermatophyta</taxon>
        <taxon>Magnoliopsida</taxon>
        <taxon>Liliopsida</taxon>
        <taxon>Poales</taxon>
        <taxon>Poaceae</taxon>
        <taxon>PACMAD clade</taxon>
        <taxon>Panicoideae</taxon>
        <taxon>Andropogonodae</taxon>
        <taxon>Andropogoneae</taxon>
        <taxon>Tripsacinae</taxon>
        <taxon>Zea</taxon>
    </lineage>
</organism>
<protein>
    <submittedName>
        <fullName evidence="3">Uncharacterized protein</fullName>
    </submittedName>
</protein>
<evidence type="ECO:0000313" key="3">
    <source>
        <dbReference type="EMBL" id="ACN27363.1"/>
    </source>
</evidence>
<evidence type="ECO:0000256" key="1">
    <source>
        <dbReference type="SAM" id="MobiDB-lite"/>
    </source>
</evidence>
<keyword evidence="2" id="KW-0812">Transmembrane</keyword>
<keyword evidence="2" id="KW-1133">Transmembrane helix</keyword>
<dbReference type="EMBL" id="BT062666">
    <property type="protein sequence ID" value="ACN27363.1"/>
    <property type="molecule type" value="mRNA"/>
</dbReference>
<feature type="transmembrane region" description="Helical" evidence="2">
    <location>
        <begin position="20"/>
        <end position="38"/>
    </location>
</feature>
<dbReference type="AlphaFoldDB" id="C0P2Z7"/>
<name>C0P2Z7_MAIZE</name>
<sequence>MRSMGLKDRDKVVTPSDRHLFFRFFPGFSLITSSMYRIPFPLYTSGALELRMAPANWCTLSLSMPVQQIMLGLKQKTRTAGGAVNCTSWLKPSLRNNSRPWLSDLALKPTPTSFRKRKNLASIEIKWRALQTACRPAAGAAAPGMEEGTMPPYPPSPVARRRHLFR</sequence>
<accession>C0P2Z7</accession>
<evidence type="ECO:0000256" key="2">
    <source>
        <dbReference type="SAM" id="Phobius"/>
    </source>
</evidence>
<reference evidence="3" key="1">
    <citation type="journal article" date="2009" name="PLoS Genet.">
        <title>Sequencing, mapping, and analysis of 27,455 maize full-length cDNAs.</title>
        <authorList>
            <person name="Soderlund C."/>
            <person name="Descour A."/>
            <person name="Kudrna D."/>
            <person name="Bomhoff M."/>
            <person name="Boyd L."/>
            <person name="Currie J."/>
            <person name="Angelova A."/>
            <person name="Collura K."/>
            <person name="Wissotski M."/>
            <person name="Ashley E."/>
            <person name="Morrow D."/>
            <person name="Fernandes J."/>
            <person name="Walbot V."/>
            <person name="Yu Y."/>
        </authorList>
    </citation>
    <scope>NUCLEOTIDE SEQUENCE</scope>
    <source>
        <strain evidence="3">B73</strain>
    </source>
</reference>
<keyword evidence="2" id="KW-0472">Membrane</keyword>
<reference evidence="3" key="2">
    <citation type="submission" date="2012-06" db="EMBL/GenBank/DDBJ databases">
        <authorList>
            <person name="Yu Y."/>
            <person name="Currie J."/>
            <person name="Lomeli R."/>
            <person name="Angelova A."/>
            <person name="Collura K."/>
            <person name="Wissotski M."/>
            <person name="Campos D."/>
            <person name="Kudrna D."/>
            <person name="Golser W."/>
            <person name="Ashely E."/>
            <person name="Descour A."/>
            <person name="Fernandes J."/>
            <person name="Soderlund C."/>
            <person name="Walbot V."/>
        </authorList>
    </citation>
    <scope>NUCLEOTIDE SEQUENCE</scope>
    <source>
        <strain evidence="3">B73</strain>
    </source>
</reference>